<comment type="caution">
    <text evidence="8">The sequence shown here is derived from an EMBL/GenBank/DDBJ whole genome shotgun (WGS) entry which is preliminary data.</text>
</comment>
<keyword evidence="6" id="KW-0503">Monooxygenase</keyword>
<proteinExistence type="inferred from homology"/>
<evidence type="ECO:0000256" key="4">
    <source>
        <dbReference type="ARBA" id="ARBA00023004"/>
    </source>
</evidence>
<evidence type="ECO:0000256" key="1">
    <source>
        <dbReference type="ARBA" id="ARBA00001971"/>
    </source>
</evidence>
<keyword evidence="4 5" id="KW-0408">Iron</keyword>
<gene>
    <name evidence="8" type="ORF">B9Z19DRAFT_1108743</name>
</gene>
<comment type="similarity">
    <text evidence="2 6">Belongs to the cytochrome P450 family.</text>
</comment>
<keyword evidence="9" id="KW-1185">Reference proteome</keyword>
<accession>A0A2T6ZQC8</accession>
<dbReference type="GO" id="GO:0020037">
    <property type="term" value="F:heme binding"/>
    <property type="evidence" value="ECO:0007669"/>
    <property type="project" value="InterPro"/>
</dbReference>
<sequence length="617" mass="69933">MNFTVSDPPRDKGLSKEWNTIFSQSSAAMLTPLFLTTALLFMGHTCYSLHTQLCKVRPLGIPYFVIPFYPGPLPRIFLIPFVQLLIKVFGLTHPQFFLMTLDWQVRQRYEIYRLTGSDIFFIVTPWKVVLHVADPDMAVEVLAGKGGNGELYTRPEIFSSMLGLFGENVFTAEGAVWRDHRKITAPVIGKSWRRLSVVWEESLTQIQQMIRYYDKQEATNASYRDFRRVTLGVIARAGFSKVMEWVPLATAIANGRDDEGSYQKCLHVLFENFIWAVIAPSWILEMLPFKALREAGGAANDFRFFMNEWFEERKTKIELDNKTTLGPSSGADLMESLVRSSGLDKGSTLEAPLLSKSEVIGNAFVQALPFSLQHLANSPQIFILAGHETSAHTIANAIYFLAMYPEYQVKLQEEVDSILGDSDHNQTSYEAHFDAFSSGWIAAIMCETLRLLPGVATTARQIGPTPRTFPRAGGQRPVTLPPDIEIWIQMIGLSHNPKYWTQPGKTESQSAISEFRPERWLPKSGDNTMFKPYNGSYIPFSIGARGCLGKKFTHVEFTATMLGLFREMSVEFDSCGGRKTFEEARRECLAQMENFESKITLQPTGKMPRIKWVKRRR</sequence>
<dbReference type="STRING" id="42251.A0A2T6ZQC8"/>
<dbReference type="InterPro" id="IPR050121">
    <property type="entry name" value="Cytochrome_P450_monoxygenase"/>
</dbReference>
<comment type="cofactor">
    <cofactor evidence="1 5">
        <name>heme</name>
        <dbReference type="ChEBI" id="CHEBI:30413"/>
    </cofactor>
</comment>
<dbReference type="Gene3D" id="1.10.630.10">
    <property type="entry name" value="Cytochrome P450"/>
    <property type="match status" value="1"/>
</dbReference>
<dbReference type="GO" id="GO:0005506">
    <property type="term" value="F:iron ion binding"/>
    <property type="evidence" value="ECO:0007669"/>
    <property type="project" value="InterPro"/>
</dbReference>
<evidence type="ECO:0000256" key="5">
    <source>
        <dbReference type="PIRSR" id="PIRSR602401-1"/>
    </source>
</evidence>
<evidence type="ECO:0000313" key="8">
    <source>
        <dbReference type="EMBL" id="PUU77685.1"/>
    </source>
</evidence>
<reference evidence="8 9" key="1">
    <citation type="submission" date="2017-04" db="EMBL/GenBank/DDBJ databases">
        <title>Draft genome sequence of Tuber borchii Vittad., a whitish edible truffle.</title>
        <authorList>
            <consortium name="DOE Joint Genome Institute"/>
            <person name="Murat C."/>
            <person name="Kuo A."/>
            <person name="Barry K.W."/>
            <person name="Clum A."/>
            <person name="Dockter R.B."/>
            <person name="Fauchery L."/>
            <person name="Iotti M."/>
            <person name="Kohler A."/>
            <person name="Labutti K."/>
            <person name="Lindquist E.A."/>
            <person name="Lipzen A."/>
            <person name="Ohm R.A."/>
            <person name="Wang M."/>
            <person name="Grigoriev I.V."/>
            <person name="Zambonelli A."/>
            <person name="Martin F.M."/>
        </authorList>
    </citation>
    <scope>NUCLEOTIDE SEQUENCE [LARGE SCALE GENOMIC DNA]</scope>
    <source>
        <strain evidence="8 9">Tbo3840</strain>
    </source>
</reference>
<keyword evidence="7" id="KW-0472">Membrane</keyword>
<dbReference type="SUPFAM" id="SSF48264">
    <property type="entry name" value="Cytochrome P450"/>
    <property type="match status" value="1"/>
</dbReference>
<dbReference type="InterPro" id="IPR036396">
    <property type="entry name" value="Cyt_P450_sf"/>
</dbReference>
<keyword evidence="5 6" id="KW-0349">Heme</keyword>
<dbReference type="OrthoDB" id="1470350at2759"/>
<dbReference type="GO" id="GO:0016705">
    <property type="term" value="F:oxidoreductase activity, acting on paired donors, with incorporation or reduction of molecular oxygen"/>
    <property type="evidence" value="ECO:0007669"/>
    <property type="project" value="InterPro"/>
</dbReference>
<dbReference type="PRINTS" id="PR00463">
    <property type="entry name" value="EP450I"/>
</dbReference>
<evidence type="ECO:0000256" key="3">
    <source>
        <dbReference type="ARBA" id="ARBA00022723"/>
    </source>
</evidence>
<protein>
    <submittedName>
        <fullName evidence="8">Cytochrome P450</fullName>
    </submittedName>
</protein>
<dbReference type="Pfam" id="PF00067">
    <property type="entry name" value="p450"/>
    <property type="match status" value="1"/>
</dbReference>
<organism evidence="8 9">
    <name type="scientific">Tuber borchii</name>
    <name type="common">White truffle</name>
    <dbReference type="NCBI Taxonomy" id="42251"/>
    <lineage>
        <taxon>Eukaryota</taxon>
        <taxon>Fungi</taxon>
        <taxon>Dikarya</taxon>
        <taxon>Ascomycota</taxon>
        <taxon>Pezizomycotina</taxon>
        <taxon>Pezizomycetes</taxon>
        <taxon>Pezizales</taxon>
        <taxon>Tuberaceae</taxon>
        <taxon>Tuber</taxon>
    </lineage>
</organism>
<evidence type="ECO:0000313" key="9">
    <source>
        <dbReference type="Proteomes" id="UP000244722"/>
    </source>
</evidence>
<dbReference type="InterPro" id="IPR002401">
    <property type="entry name" value="Cyt_P450_E_grp-I"/>
</dbReference>
<dbReference type="PROSITE" id="PS00086">
    <property type="entry name" value="CYTOCHROME_P450"/>
    <property type="match status" value="1"/>
</dbReference>
<evidence type="ECO:0000256" key="7">
    <source>
        <dbReference type="SAM" id="Phobius"/>
    </source>
</evidence>
<dbReference type="InterPro" id="IPR001128">
    <property type="entry name" value="Cyt_P450"/>
</dbReference>
<dbReference type="InterPro" id="IPR017972">
    <property type="entry name" value="Cyt_P450_CS"/>
</dbReference>
<dbReference type="Proteomes" id="UP000244722">
    <property type="component" value="Unassembled WGS sequence"/>
</dbReference>
<dbReference type="EMBL" id="NESQ01000145">
    <property type="protein sequence ID" value="PUU77685.1"/>
    <property type="molecule type" value="Genomic_DNA"/>
</dbReference>
<dbReference type="PRINTS" id="PR00385">
    <property type="entry name" value="P450"/>
</dbReference>
<dbReference type="GO" id="GO:0004497">
    <property type="term" value="F:monooxygenase activity"/>
    <property type="evidence" value="ECO:0007669"/>
    <property type="project" value="UniProtKB-KW"/>
</dbReference>
<feature type="binding site" description="axial binding residue" evidence="5">
    <location>
        <position position="547"/>
    </location>
    <ligand>
        <name>heme</name>
        <dbReference type="ChEBI" id="CHEBI:30413"/>
    </ligand>
    <ligandPart>
        <name>Fe</name>
        <dbReference type="ChEBI" id="CHEBI:18248"/>
    </ligandPart>
</feature>
<keyword evidence="3 5" id="KW-0479">Metal-binding</keyword>
<keyword evidence="7" id="KW-1133">Transmembrane helix</keyword>
<keyword evidence="7" id="KW-0812">Transmembrane</keyword>
<evidence type="ECO:0000256" key="6">
    <source>
        <dbReference type="RuleBase" id="RU000461"/>
    </source>
</evidence>
<feature type="transmembrane region" description="Helical" evidence="7">
    <location>
        <begin position="21"/>
        <end position="42"/>
    </location>
</feature>
<dbReference type="AlphaFoldDB" id="A0A2T6ZQC8"/>
<keyword evidence="6" id="KW-0560">Oxidoreductase</keyword>
<evidence type="ECO:0000256" key="2">
    <source>
        <dbReference type="ARBA" id="ARBA00010617"/>
    </source>
</evidence>
<name>A0A2T6ZQC8_TUBBO</name>
<dbReference type="PANTHER" id="PTHR24305:SF166">
    <property type="entry name" value="CYTOCHROME P450 12A4, MITOCHONDRIAL-RELATED"/>
    <property type="match status" value="1"/>
</dbReference>
<dbReference type="PANTHER" id="PTHR24305">
    <property type="entry name" value="CYTOCHROME P450"/>
    <property type="match status" value="1"/>
</dbReference>